<reference evidence="2 4" key="1">
    <citation type="submission" date="2016-11" db="EMBL/GenBank/DDBJ databases">
        <authorList>
            <person name="Jaros S."/>
            <person name="Januszkiewicz K."/>
            <person name="Wedrychowicz H."/>
        </authorList>
    </citation>
    <scope>NUCLEOTIDE SEQUENCE [LARGE SCALE GENOMIC DNA]</scope>
    <source>
        <strain evidence="2">NVI 5450</strain>
    </source>
</reference>
<dbReference type="GeneID" id="61296866"/>
<dbReference type="HOGENOM" id="CLU_2155504_0_0_6"/>
<dbReference type="PATRIC" id="fig|80854.5.peg.3217"/>
<dbReference type="RefSeq" id="WP_045111096.1">
    <property type="nucleotide sequence ID" value="NZ_CAWQZC010000031.1"/>
</dbReference>
<protein>
    <recommendedName>
        <fullName evidence="5">Orphan protein</fullName>
    </recommendedName>
</protein>
<dbReference type="Proteomes" id="UP000183794">
    <property type="component" value="Unassembled WGS sequence"/>
</dbReference>
<dbReference type="OrthoDB" id="6400760at2"/>
<evidence type="ECO:0000313" key="3">
    <source>
        <dbReference type="Proteomes" id="UP000182660"/>
    </source>
</evidence>
<evidence type="ECO:0000313" key="1">
    <source>
        <dbReference type="EMBL" id="SGY95588.1"/>
    </source>
</evidence>
<gene>
    <name evidence="1" type="ORF">MT2528_3026</name>
    <name evidence="2" type="ORF">NVI5450_3222</name>
</gene>
<evidence type="ECO:0000313" key="2">
    <source>
        <dbReference type="EMBL" id="SGZ07626.1"/>
    </source>
</evidence>
<dbReference type="EMBL" id="FPLJ01000065">
    <property type="protein sequence ID" value="SGY95588.1"/>
    <property type="molecule type" value="Genomic_DNA"/>
</dbReference>
<organism evidence="2 4">
    <name type="scientific">Moritella viscosa</name>
    <dbReference type="NCBI Taxonomy" id="80854"/>
    <lineage>
        <taxon>Bacteria</taxon>
        <taxon>Pseudomonadati</taxon>
        <taxon>Pseudomonadota</taxon>
        <taxon>Gammaproteobacteria</taxon>
        <taxon>Alteromonadales</taxon>
        <taxon>Moritellaceae</taxon>
        <taxon>Moritella</taxon>
    </lineage>
</organism>
<sequence length="111" mass="12344">MTDNTQFLEKLNNDIDTKLQFVDYAELKVNKHLAKKDQPETKHFAINIALLALEEEQNTATYSALLKLLVVQLEAYLVLPGATVADDFRSEIKDTVAQLNALVAEVEAAAL</sequence>
<name>A0A090IIK9_9GAMM</name>
<dbReference type="EMBL" id="FPLD01000086">
    <property type="protein sequence ID" value="SGZ07626.1"/>
    <property type="molecule type" value="Genomic_DNA"/>
</dbReference>
<keyword evidence="3" id="KW-1185">Reference proteome</keyword>
<reference evidence="1 3" key="2">
    <citation type="submission" date="2016-11" db="EMBL/GenBank/DDBJ databases">
        <authorList>
            <person name="Klemetsen T."/>
        </authorList>
    </citation>
    <scope>NUCLEOTIDE SEQUENCE [LARGE SCALE GENOMIC DNA]</scope>
    <source>
        <strain evidence="1">MT 2528</strain>
    </source>
</reference>
<dbReference type="KEGG" id="mvs:MVIS_3035"/>
<evidence type="ECO:0008006" key="5">
    <source>
        <dbReference type="Google" id="ProtNLM"/>
    </source>
</evidence>
<dbReference type="AlphaFoldDB" id="A0A090IIK9"/>
<proteinExistence type="predicted"/>
<evidence type="ECO:0000313" key="4">
    <source>
        <dbReference type="Proteomes" id="UP000183794"/>
    </source>
</evidence>
<accession>A0A090IIK9</accession>
<dbReference type="Proteomes" id="UP000182660">
    <property type="component" value="Unassembled WGS sequence"/>
</dbReference>